<evidence type="ECO:0000313" key="13">
    <source>
        <dbReference type="Proteomes" id="UP000515163"/>
    </source>
</evidence>
<evidence type="ECO:0000256" key="11">
    <source>
        <dbReference type="SAM" id="SignalP"/>
    </source>
</evidence>
<keyword evidence="7 10" id="KW-0472">Membrane</keyword>
<evidence type="ECO:0000256" key="6">
    <source>
        <dbReference type="ARBA" id="ARBA00022989"/>
    </source>
</evidence>
<dbReference type="KEGG" id="aten:116307539"/>
<dbReference type="SMART" id="SM01411">
    <property type="entry name" value="Ephrin_rec_like"/>
    <property type="match status" value="4"/>
</dbReference>
<dbReference type="FunCoup" id="A0A6P8JA27">
    <property type="interactions" value="945"/>
</dbReference>
<comment type="similarity">
    <text evidence="2">Belongs to the ELAPOR family.</text>
</comment>
<dbReference type="InterPro" id="IPR056608">
    <property type="entry name" value="Elapor1/2_GBD"/>
</dbReference>
<feature type="signal peptide" evidence="11">
    <location>
        <begin position="1"/>
        <end position="26"/>
    </location>
</feature>
<dbReference type="PANTHER" id="PTHR22727:SF15">
    <property type="entry name" value="MRH DOMAIN-CONTAINING PROTEIN"/>
    <property type="match status" value="1"/>
</dbReference>
<evidence type="ECO:0000256" key="4">
    <source>
        <dbReference type="ARBA" id="ARBA00022692"/>
    </source>
</evidence>
<feature type="chain" id="PRO_5028463172" evidence="11">
    <location>
        <begin position="27"/>
        <end position="1023"/>
    </location>
</feature>
<dbReference type="Gene3D" id="2.70.130.10">
    <property type="entry name" value="Mannose-6-phosphate receptor binding domain"/>
    <property type="match status" value="1"/>
</dbReference>
<dbReference type="OrthoDB" id="439917at2759"/>
<dbReference type="Pfam" id="PF23087">
    <property type="entry name" value="MRH_ELAPOR1_9th"/>
    <property type="match status" value="1"/>
</dbReference>
<evidence type="ECO:0000259" key="12">
    <source>
        <dbReference type="PROSITE" id="PS51914"/>
    </source>
</evidence>
<dbReference type="Pfam" id="PF23031">
    <property type="entry name" value="GBD_ELAPOR1"/>
    <property type="match status" value="1"/>
</dbReference>
<evidence type="ECO:0000313" key="14">
    <source>
        <dbReference type="RefSeq" id="XP_031573675.1"/>
    </source>
</evidence>
<proteinExistence type="inferred from homology"/>
<dbReference type="SUPFAM" id="SSF57184">
    <property type="entry name" value="Growth factor receptor domain"/>
    <property type="match status" value="1"/>
</dbReference>
<dbReference type="InterPro" id="IPR039181">
    <property type="entry name" value="Elapor1/2"/>
</dbReference>
<evidence type="ECO:0000256" key="7">
    <source>
        <dbReference type="ARBA" id="ARBA00023136"/>
    </source>
</evidence>
<keyword evidence="4 10" id="KW-0812">Transmembrane</keyword>
<keyword evidence="8" id="KW-1015">Disulfide bond</keyword>
<accession>A0A6P8JA27</accession>
<dbReference type="Proteomes" id="UP000515163">
    <property type="component" value="Unplaced"/>
</dbReference>
<dbReference type="Pfam" id="PF23032">
    <property type="entry name" value="GBD_ELAPOR1-like_3rd"/>
    <property type="match status" value="1"/>
</dbReference>
<dbReference type="InterPro" id="IPR009030">
    <property type="entry name" value="Growth_fac_rcpt_cys_sf"/>
</dbReference>
<keyword evidence="13" id="KW-1185">Reference proteome</keyword>
<dbReference type="AlphaFoldDB" id="A0A6P8JA27"/>
<dbReference type="InParanoid" id="A0A6P8JA27"/>
<dbReference type="InterPro" id="IPR044865">
    <property type="entry name" value="MRH_dom"/>
</dbReference>
<reference evidence="14" key="1">
    <citation type="submission" date="2025-08" db="UniProtKB">
        <authorList>
            <consortium name="RefSeq"/>
        </authorList>
    </citation>
    <scope>IDENTIFICATION</scope>
    <source>
        <tissue evidence="14">Tentacle</tissue>
    </source>
</reference>
<dbReference type="SUPFAM" id="SSF50911">
    <property type="entry name" value="Mannose 6-phosphate receptor domain"/>
    <property type="match status" value="1"/>
</dbReference>
<gene>
    <name evidence="14" type="primary">LOC116307539</name>
</gene>
<keyword evidence="3" id="KW-1003">Cell membrane</keyword>
<keyword evidence="6 10" id="KW-1133">Transmembrane helix</keyword>
<evidence type="ECO:0000256" key="3">
    <source>
        <dbReference type="ARBA" id="ARBA00022475"/>
    </source>
</evidence>
<comment type="subcellular location">
    <subcellularLocation>
        <location evidence="1">Cell membrane</location>
        <topology evidence="1">Single-pass type I membrane protein</topology>
    </subcellularLocation>
</comment>
<sequence>MVSIRRRELLWLLSILMFVQIRSLLGADCKQEEIKYEFTECDSSDKRWRVAVPKTPGSCEVKENPTRQEKCTFSCEPGNYLDINSAKLECKKCPVGHYSVGGGVRFTNWDKLPAGFESHSSEMQYRNYGYDNEFSKSKGANCSETGWLALGDSIATTGDGCTAQLSYAVTLKRDGHVKFKYHFTDRIYTIFKVFLRNDQCRSSVSTSDIYPRNTLDNQWLEKKIELKAGRNLITWEVSAITGYGSSHEKRDPVYISEIEVQGVAYTSECQMCEPGTFAEKEGSGFCEVCPKNTFSSIGSSKCSKCNEVTEFSVSGSANCTERKPCTQQDYYDSRSACDNDHKTQIKYQWIEPKICRDDVKGAVKLPASGAKEDCPPCNPGMRMNGTECIFCPANHYSDGKQDCKACAVSTSAVYGFDLKWWRNIPPHMRASCFSISDRGCTNRQGWQPQGNFISSGINHGDDVYLVLTLTTKGFGAPQSKRGTFGEISFTFELVCQGDCVFRFKQNQLYKGQTQIETWKGEHTKTKYRYFITSQSKVTFKWTFQKVPSEFDLDGMTQNYPNDRVIIHSINVTNTIDGGAAKCKSCPVTSNSNSGCVACPSGYYIDEKQKKCVACPKNTYLDVANPYGLKACKPCGPGLISDEASTSCHSNCKFMSKKHSREFDFSELQGQTTVRAAPSFTTRGSRYFHVFRLNLCGHPYKEAICHSNISVNTAEKENFNLSSSVCRFTLIPNRQGEPLAAQPIRLGEELGGIYEDSVHVNETSAFEDEGLITNISTYFSYHYHSHRPTGACKNGRTVFVTLLCDHTAPEKGVIQLPAKCPDGTCDGCKFQFLWRTKYACPKCSVADYKKVMGACVQGGTKTTSYMWKQPRICRDGVTLPEEFKEKCSILDQTVASAMKDFKIGIGIAALLAVLLVCSVCFLYFKNRKLTYKYHRLVGNGTGHPDELPAVEKCGMDDDEEDEDEEIHFRRGAKDRGKKLLKSLRGLTKSKKDKVTFDDEDDGGDEEFFESVQLEAVKEPLKERF</sequence>
<dbReference type="RefSeq" id="XP_031573675.1">
    <property type="nucleotide sequence ID" value="XM_031717815.1"/>
</dbReference>
<dbReference type="GeneID" id="116307539"/>
<dbReference type="PROSITE" id="PS51914">
    <property type="entry name" value="MRH"/>
    <property type="match status" value="1"/>
</dbReference>
<dbReference type="GO" id="GO:0005886">
    <property type="term" value="C:plasma membrane"/>
    <property type="evidence" value="ECO:0007669"/>
    <property type="project" value="UniProtKB-SubCell"/>
</dbReference>
<feature type="transmembrane region" description="Helical" evidence="10">
    <location>
        <begin position="902"/>
        <end position="923"/>
    </location>
</feature>
<protein>
    <submittedName>
        <fullName evidence="14">UPF0577 protein KIAA1324-like</fullName>
    </submittedName>
</protein>
<dbReference type="InterPro" id="IPR056606">
    <property type="entry name" value="Elapor1/2_C"/>
</dbReference>
<evidence type="ECO:0000256" key="9">
    <source>
        <dbReference type="ARBA" id="ARBA00023180"/>
    </source>
</evidence>
<evidence type="ECO:0000256" key="8">
    <source>
        <dbReference type="ARBA" id="ARBA00023157"/>
    </source>
</evidence>
<evidence type="ECO:0000256" key="10">
    <source>
        <dbReference type="SAM" id="Phobius"/>
    </source>
</evidence>
<dbReference type="InterPro" id="IPR056609">
    <property type="entry name" value="Elapor1-like_3rd"/>
</dbReference>
<dbReference type="InterPro" id="IPR009011">
    <property type="entry name" value="Man6P_isomerase_rcpt-bd_dom_sf"/>
</dbReference>
<keyword evidence="5 11" id="KW-0732">Signal</keyword>
<evidence type="ECO:0000256" key="1">
    <source>
        <dbReference type="ARBA" id="ARBA00004251"/>
    </source>
</evidence>
<keyword evidence="9" id="KW-0325">Glycoprotein</keyword>
<organism evidence="13 14">
    <name type="scientific">Actinia tenebrosa</name>
    <name type="common">Australian red waratah sea anemone</name>
    <dbReference type="NCBI Taxonomy" id="6105"/>
    <lineage>
        <taxon>Eukaryota</taxon>
        <taxon>Metazoa</taxon>
        <taxon>Cnidaria</taxon>
        <taxon>Anthozoa</taxon>
        <taxon>Hexacorallia</taxon>
        <taxon>Actiniaria</taxon>
        <taxon>Actiniidae</taxon>
        <taxon>Actinia</taxon>
    </lineage>
</organism>
<evidence type="ECO:0000256" key="2">
    <source>
        <dbReference type="ARBA" id="ARBA00007627"/>
    </source>
</evidence>
<dbReference type="InterPro" id="IPR056610">
    <property type="entry name" value="Elapor1/2_TNFR-like"/>
</dbReference>
<dbReference type="Pfam" id="PF23089">
    <property type="entry name" value="ELAPOR1_C"/>
    <property type="match status" value="1"/>
</dbReference>
<evidence type="ECO:0000256" key="5">
    <source>
        <dbReference type="ARBA" id="ARBA00022729"/>
    </source>
</evidence>
<name>A0A6P8JA27_ACTTE</name>
<dbReference type="Pfam" id="PF23091">
    <property type="entry name" value="TNFR_ELAPOR1_6th"/>
    <property type="match status" value="1"/>
</dbReference>
<dbReference type="PANTHER" id="PTHR22727">
    <property type="entry name" value="PROTEIN CBG13728"/>
    <property type="match status" value="1"/>
</dbReference>
<feature type="domain" description="MRH" evidence="12">
    <location>
        <begin position="649"/>
        <end position="841"/>
    </location>
</feature>
<dbReference type="InterPro" id="IPR056607">
    <property type="entry name" value="Elapor1/2_MRH"/>
</dbReference>